<sequence>MNIFVAGMMMETNAFSAIPCTRDSFVNPMYYRPERTGPDPEPAAYEQFGYRTFLRLARERGYTAHASLHAFAEPAAPCRQEDYEGLRDEILADLRAAMPVDMVLLMLHGAQMAHGYDDCEGDVIEKVREIVGPDVFIGVELDLHGNVTARMAEASNALVACLLYPHTDFDERGEQLFDIGERFVRGEIRTRNHIRRVPMLGLFYTTLPQMEAVNAAVLAAERQDGVHAVSLMHGFPWADHPEVGAAVVVVAEPGQADVPGLARDLGRRFFAAREETRSLRKPIDTILDEIAASPAAGPFVIADVADNAGGGAGADSTFILRRLIERGVEDAALAMIWDPVAVDFAHQAGVGNRLNLRLGGKTGPFAGLPVDGEATVIALADDIEQEDPAGGLMFGIGRAALLRIGGVQVVVNSVRQQVYDPVCLTALGVDLSAARVIVVKSTQHFYERFAPLAAKIYYCETPGSLTLDLDPARYKRLQRPIWPIDADAAPD</sequence>
<dbReference type="AlphaFoldDB" id="A0A0N9UYI4"/>
<evidence type="ECO:0000313" key="5">
    <source>
        <dbReference type="Proteomes" id="UP000058074"/>
    </source>
</evidence>
<evidence type="ECO:0000313" key="4">
    <source>
        <dbReference type="EMBL" id="ALH80913.1"/>
    </source>
</evidence>
<dbReference type="EMBL" id="CP012700">
    <property type="protein sequence ID" value="ALH80913.1"/>
    <property type="molecule type" value="Genomic_DNA"/>
</dbReference>
<keyword evidence="1" id="KW-0479">Metal-binding</keyword>
<reference evidence="4 5" key="1">
    <citation type="journal article" date="2015" name="Genome Announc.">
        <title>Complete Genome Sequence of Polypropylene Glycol- and Polyethylene Glycol-Degrading Sphingopyxis macrogoltabida Strain EY-1.</title>
        <authorList>
            <person name="Ohtsubo Y."/>
            <person name="Nagata Y."/>
            <person name="Numata M."/>
            <person name="Tsuchikane K."/>
            <person name="Hosoyama A."/>
            <person name="Yamazoe A."/>
            <person name="Tsuda M."/>
            <person name="Fujita N."/>
            <person name="Kawai F."/>
        </authorList>
    </citation>
    <scope>NUCLEOTIDE SEQUENCE [LARGE SCALE GENOMIC DNA]</scope>
    <source>
        <strain evidence="4 5">EY-1</strain>
    </source>
</reference>
<evidence type="ECO:0000259" key="2">
    <source>
        <dbReference type="Pfam" id="PF07171"/>
    </source>
</evidence>
<dbReference type="GO" id="GO:0046872">
    <property type="term" value="F:metal ion binding"/>
    <property type="evidence" value="ECO:0007669"/>
    <property type="project" value="UniProtKB-KW"/>
</dbReference>
<comment type="similarity">
    <text evidence="1">Belongs to the peptidase M81 family.</text>
</comment>
<dbReference type="Pfam" id="PF07171">
    <property type="entry name" value="MlrC_C"/>
    <property type="match status" value="1"/>
</dbReference>
<accession>A0A0N9UYI4</accession>
<keyword evidence="1" id="KW-0482">Metalloprotease</keyword>
<dbReference type="GO" id="GO:0008237">
    <property type="term" value="F:metallopeptidase activity"/>
    <property type="evidence" value="ECO:0007669"/>
    <property type="project" value="UniProtKB-KW"/>
</dbReference>
<dbReference type="Pfam" id="PF07364">
    <property type="entry name" value="DUF1485"/>
    <property type="match status" value="1"/>
</dbReference>
<dbReference type="InterPro" id="IPR010799">
    <property type="entry name" value="MlrC_C"/>
</dbReference>
<protein>
    <recommendedName>
        <fullName evidence="1">Microcystinase C</fullName>
        <shortName evidence="1">MlrC</shortName>
    </recommendedName>
</protein>
<feature type="domain" description="Microcystin LR degradation protein MlrC N-terminal" evidence="3">
    <location>
        <begin position="3"/>
        <end position="290"/>
    </location>
</feature>
<evidence type="ECO:0000256" key="1">
    <source>
        <dbReference type="PIRNR" id="PIRNR012702"/>
    </source>
</evidence>
<dbReference type="RefSeq" id="WP_054588214.1">
    <property type="nucleotide sequence ID" value="NZ_CP012700.1"/>
</dbReference>
<dbReference type="Proteomes" id="UP000058074">
    <property type="component" value="Chromosome"/>
</dbReference>
<gene>
    <name evidence="4" type="ORF">AN936_11200</name>
</gene>
<dbReference type="PIRSF" id="PIRSF012702">
    <property type="entry name" value="UCP012702"/>
    <property type="match status" value="1"/>
</dbReference>
<keyword evidence="1" id="KW-0378">Hydrolase</keyword>
<feature type="domain" description="Microcystin LR degradation protein MlrC C-terminal" evidence="2">
    <location>
        <begin position="301"/>
        <end position="476"/>
    </location>
</feature>
<dbReference type="InterPro" id="IPR009197">
    <property type="entry name" value="MlrC"/>
</dbReference>
<evidence type="ECO:0000259" key="3">
    <source>
        <dbReference type="Pfam" id="PF07364"/>
    </source>
</evidence>
<name>A0A0N9UYI4_SPHMC</name>
<dbReference type="PATRIC" id="fig|33050.5.peg.2317"/>
<dbReference type="GO" id="GO:0006508">
    <property type="term" value="P:proteolysis"/>
    <property type="evidence" value="ECO:0007669"/>
    <property type="project" value="UniProtKB-KW"/>
</dbReference>
<organism evidence="4 5">
    <name type="scientific">Sphingopyxis macrogoltabida</name>
    <name type="common">Sphingomonas macrogoltabidus</name>
    <dbReference type="NCBI Taxonomy" id="33050"/>
    <lineage>
        <taxon>Bacteria</taxon>
        <taxon>Pseudomonadati</taxon>
        <taxon>Pseudomonadota</taxon>
        <taxon>Alphaproteobacteria</taxon>
        <taxon>Sphingomonadales</taxon>
        <taxon>Sphingomonadaceae</taxon>
        <taxon>Sphingopyxis</taxon>
    </lineage>
</organism>
<dbReference type="KEGG" id="smag:AN936_11200"/>
<comment type="function">
    <text evidence="1">Involved in peptidolytic degradation of cyclic heptapeptide hepatotoxin microcystin (MC).</text>
</comment>
<dbReference type="OrthoDB" id="9782658at2"/>
<comment type="cofactor">
    <cofactor evidence="1">
        <name>Zn(2+)</name>
        <dbReference type="ChEBI" id="CHEBI:29105"/>
    </cofactor>
    <text evidence="1">Binds 1 zinc ion per subunit.</text>
</comment>
<keyword evidence="1" id="KW-0645">Protease</keyword>
<dbReference type="InterPro" id="IPR015995">
    <property type="entry name" value="MlrC_N"/>
</dbReference>
<proteinExistence type="inferred from homology"/>